<dbReference type="EMBL" id="LAZR01000313">
    <property type="protein sequence ID" value="KKN75271.1"/>
    <property type="molecule type" value="Genomic_DNA"/>
</dbReference>
<reference evidence="1" key="1">
    <citation type="journal article" date="2015" name="Nature">
        <title>Complex archaea that bridge the gap between prokaryotes and eukaryotes.</title>
        <authorList>
            <person name="Spang A."/>
            <person name="Saw J.H."/>
            <person name="Jorgensen S.L."/>
            <person name="Zaremba-Niedzwiedzka K."/>
            <person name="Martijn J."/>
            <person name="Lind A.E."/>
            <person name="van Eijk R."/>
            <person name="Schleper C."/>
            <person name="Guy L."/>
            <person name="Ettema T.J."/>
        </authorList>
    </citation>
    <scope>NUCLEOTIDE SEQUENCE</scope>
</reference>
<organism evidence="1">
    <name type="scientific">marine sediment metagenome</name>
    <dbReference type="NCBI Taxonomy" id="412755"/>
    <lineage>
        <taxon>unclassified sequences</taxon>
        <taxon>metagenomes</taxon>
        <taxon>ecological metagenomes</taxon>
    </lineage>
</organism>
<proteinExistence type="predicted"/>
<protein>
    <submittedName>
        <fullName evidence="1">Uncharacterized protein</fullName>
    </submittedName>
</protein>
<sequence length="538" mass="58568">MPVSYTRDALMLALCREAFKDQYPIDITTTSAGAATGLTGVFGQLAFTTSGATSNKYHDIWVYWRRFRGTVSTVTSSTQSALESGHTFSTSDALKNFTFKIVSGTGSGQEATITASSTATPTVITHAAFTTGLGTDSIYEIYPNSTDSREGDHFRSVKADSSSSLTVASGTLNWHPAIQSNATDALVVATVVERSDMIFTYDIQGDLLLSYISQLLRNMRSPAYLPVTLIPDGDMEGSYTIGTSASFTEWSGVDAPTTAAKSTTSYPFPFGRQYINVVTAATDNEGIQSATVAVDPDENMHVAVLVQKTPAATETATFDVILYDVTNSTDLKTVTVTGQQPALVYFQQSLASTTEEVAIRVLSNSAAATSFRVGPTWLWSGSKDRYAVDTSSLERGRDINNAVTLRLGQEMETDVYHIGKLEDTVFDAERDDRANLLHVVIPRSSRPTLLQTDRRYVELSNDTSTTFAERDMVVQGAMYHVERARAARLASSNPALAGFHNSRAREYARTYSQMLEGTGISLVDVEDESSDRQLVRFR</sequence>
<dbReference type="AlphaFoldDB" id="A0A0F9VP95"/>
<gene>
    <name evidence="1" type="ORF">LCGC14_0382700</name>
</gene>
<name>A0A0F9VP95_9ZZZZ</name>
<accession>A0A0F9VP95</accession>
<evidence type="ECO:0000313" key="1">
    <source>
        <dbReference type="EMBL" id="KKN75271.1"/>
    </source>
</evidence>
<comment type="caution">
    <text evidence="1">The sequence shown here is derived from an EMBL/GenBank/DDBJ whole genome shotgun (WGS) entry which is preliminary data.</text>
</comment>